<dbReference type="Gene3D" id="2.60.120.380">
    <property type="match status" value="2"/>
</dbReference>
<dbReference type="eggNOG" id="COG0515">
    <property type="taxonomic scope" value="Bacteria"/>
</dbReference>
<feature type="region of interest" description="Disordered" evidence="1">
    <location>
        <begin position="151"/>
        <end position="193"/>
    </location>
</feature>
<dbReference type="AlphaFoldDB" id="A0A073CBA2"/>
<keyword evidence="3" id="KW-1185">Reference proteome</keyword>
<dbReference type="Proteomes" id="UP000027395">
    <property type="component" value="Chromosome"/>
</dbReference>
<organism evidence="2 3">
    <name type="scientific">Planktothrix agardhii (strain NIVA-CYA 126/8)</name>
    <dbReference type="NCBI Taxonomy" id="388467"/>
    <lineage>
        <taxon>Bacteria</taxon>
        <taxon>Bacillati</taxon>
        <taxon>Cyanobacteriota</taxon>
        <taxon>Cyanophyceae</taxon>
        <taxon>Oscillatoriophycideae</taxon>
        <taxon>Oscillatoriales</taxon>
        <taxon>Microcoleaceae</taxon>
        <taxon>Planktothrix</taxon>
    </lineage>
</organism>
<evidence type="ECO:0000313" key="2">
    <source>
        <dbReference type="EMBL" id="KEI65609.1"/>
    </source>
</evidence>
<accession>A0A073CBA2</accession>
<sequence>MDSDIFMRKVGLFLLLFLLTGCEILSEHWRQLSTTMNIVNSSSSDKIQQCSEQPSGNIAPPNIKLINLTAINTKESGQIRQGSYLAYQFSAKAGQQLNYRTEDNLCIWVYAPDRQLIKTKYLPQTGQYTIVLTALKGATTFDLKMSLGSHGATGTQPLQPLPPFANSPTTSPTPTPTSTPTPSISPQANNATERVKFDPGATGTTVTGMIKPTEKRQYKLECAAGQKMSVDVKEGTVDINILDPNGKNIGTIKNSKTWQGELPISGDYSIEVSGSKEANFKLNIDVPAL</sequence>
<feature type="compositionally biased region" description="Pro residues" evidence="1">
    <location>
        <begin position="159"/>
        <end position="179"/>
    </location>
</feature>
<dbReference type="EMBL" id="CM002803">
    <property type="protein sequence ID" value="KEI65609.1"/>
    <property type="molecule type" value="Genomic_DNA"/>
</dbReference>
<evidence type="ECO:0000256" key="1">
    <source>
        <dbReference type="SAM" id="MobiDB-lite"/>
    </source>
</evidence>
<dbReference type="RefSeq" id="WP_052369337.1">
    <property type="nucleotide sequence ID" value="NZ_CM002803.1"/>
</dbReference>
<dbReference type="HOGENOM" id="CLU_071998_0_0_3"/>
<dbReference type="STRING" id="388467.A19Y_0394"/>
<name>A0A073CBA2_PLAA1</name>
<dbReference type="PATRIC" id="fig|388467.6.peg.347"/>
<reference evidence="2 3" key="1">
    <citation type="journal article" date="2014" name="Appl. Environ. Microbiol.">
        <title>Elucidation of insertion elements encoded on plasmids and in vitro construction of shuttle vectors from the toxic cyanobacterium Planktothrix.</title>
        <authorList>
            <person name="Christiansen G."/>
            <person name="Goesmann A."/>
            <person name="Kurmayer R."/>
        </authorList>
    </citation>
    <scope>NUCLEOTIDE SEQUENCE [LARGE SCALE GENOMIC DNA]</scope>
    <source>
        <strain evidence="2 3">NIVA-CYA 126/8</strain>
    </source>
</reference>
<evidence type="ECO:0000313" key="3">
    <source>
        <dbReference type="Proteomes" id="UP000027395"/>
    </source>
</evidence>
<gene>
    <name evidence="2" type="ORF">A19Y_0394</name>
</gene>
<protein>
    <submittedName>
        <fullName evidence="2">Uncharacterized protein</fullName>
    </submittedName>
</protein>
<proteinExistence type="predicted"/>